<dbReference type="GO" id="GO:0004175">
    <property type="term" value="F:endopeptidase activity"/>
    <property type="evidence" value="ECO:0007669"/>
    <property type="project" value="UniProtKB-ARBA"/>
</dbReference>
<gene>
    <name evidence="3" type="ORF">BBK82_31175</name>
</gene>
<accession>A0A1B2HQ52</accession>
<dbReference type="Proteomes" id="UP000093053">
    <property type="component" value="Chromosome"/>
</dbReference>
<name>A0A1B2HQ52_9PSEU</name>
<feature type="transmembrane region" description="Helical" evidence="1">
    <location>
        <begin position="37"/>
        <end position="54"/>
    </location>
</feature>
<evidence type="ECO:0000313" key="4">
    <source>
        <dbReference type="Proteomes" id="UP000093053"/>
    </source>
</evidence>
<dbReference type="InterPro" id="IPR003675">
    <property type="entry name" value="Rce1/LyrA-like_dom"/>
</dbReference>
<keyword evidence="1" id="KW-0812">Transmembrane</keyword>
<dbReference type="KEGG" id="led:BBK82_31175"/>
<feature type="domain" description="CAAX prenyl protease 2/Lysostaphin resistance protein A-like" evidence="2">
    <location>
        <begin position="72"/>
        <end position="132"/>
    </location>
</feature>
<dbReference type="STRING" id="1586287.BBK82_31175"/>
<proteinExistence type="predicted"/>
<feature type="transmembrane region" description="Helical" evidence="1">
    <location>
        <begin position="66"/>
        <end position="85"/>
    </location>
</feature>
<protein>
    <recommendedName>
        <fullName evidence="2">CAAX prenyl protease 2/Lysostaphin resistance protein A-like domain-containing protein</fullName>
    </recommendedName>
</protein>
<dbReference type="AlphaFoldDB" id="A0A1B2HQ52"/>
<reference evidence="3 4" key="1">
    <citation type="submission" date="2016-07" db="EMBL/GenBank/DDBJ databases">
        <title>Complete genome sequence of the Lentzea guizhouensis DHS C013.</title>
        <authorList>
            <person name="Cao C."/>
        </authorList>
    </citation>
    <scope>NUCLEOTIDE SEQUENCE [LARGE SCALE GENOMIC DNA]</scope>
    <source>
        <strain evidence="3 4">DHS C013</strain>
    </source>
</reference>
<keyword evidence="4" id="KW-1185">Reference proteome</keyword>
<dbReference type="Pfam" id="PF02517">
    <property type="entry name" value="Rce1-like"/>
    <property type="match status" value="1"/>
</dbReference>
<dbReference type="GO" id="GO:0080120">
    <property type="term" value="P:CAAX-box protein maturation"/>
    <property type="evidence" value="ECO:0007669"/>
    <property type="project" value="UniProtKB-ARBA"/>
</dbReference>
<evidence type="ECO:0000259" key="2">
    <source>
        <dbReference type="Pfam" id="PF02517"/>
    </source>
</evidence>
<sequence>MLLPAVLLTVRWAGRQRPGSVNSVEGRVRWRWLAECGGWSLAAAGLVVVAAAVGGERWNVALWPGWATFATLAVVTVLVVPFQAAAEEYLCRGWLLQVLSSWTRVWWPAALTGTVLFVVLHEYTDPLVIMDLAVFSP</sequence>
<keyword evidence="1" id="KW-1133">Transmembrane helix</keyword>
<evidence type="ECO:0000256" key="1">
    <source>
        <dbReference type="SAM" id="Phobius"/>
    </source>
</evidence>
<dbReference type="EMBL" id="CP016793">
    <property type="protein sequence ID" value="ANZ39848.1"/>
    <property type="molecule type" value="Genomic_DNA"/>
</dbReference>
<evidence type="ECO:0000313" key="3">
    <source>
        <dbReference type="EMBL" id="ANZ39848.1"/>
    </source>
</evidence>
<keyword evidence="1" id="KW-0472">Membrane</keyword>
<feature type="transmembrane region" description="Helical" evidence="1">
    <location>
        <begin position="105"/>
        <end position="123"/>
    </location>
</feature>
<organism evidence="3 4">
    <name type="scientific">Lentzea guizhouensis</name>
    <dbReference type="NCBI Taxonomy" id="1586287"/>
    <lineage>
        <taxon>Bacteria</taxon>
        <taxon>Bacillati</taxon>
        <taxon>Actinomycetota</taxon>
        <taxon>Actinomycetes</taxon>
        <taxon>Pseudonocardiales</taxon>
        <taxon>Pseudonocardiaceae</taxon>
        <taxon>Lentzea</taxon>
    </lineage>
</organism>